<evidence type="ECO:0000256" key="3">
    <source>
        <dbReference type="ARBA" id="ARBA00005842"/>
    </source>
</evidence>
<evidence type="ECO:0000256" key="7">
    <source>
        <dbReference type="ARBA" id="ARBA00022840"/>
    </source>
</evidence>
<dbReference type="InterPro" id="IPR027417">
    <property type="entry name" value="P-loop_NTPase"/>
</dbReference>
<keyword evidence="8 10" id="KW-0460">Magnesium</keyword>
<keyword evidence="6 10" id="KW-0547">Nucleotide-binding</keyword>
<dbReference type="RefSeq" id="WP_268040180.1">
    <property type="nucleotide sequence ID" value="NZ_JAPQER010000002.1"/>
</dbReference>
<dbReference type="GO" id="GO:0052381">
    <property type="term" value="F:tRNA dimethylallyltransferase activity"/>
    <property type="evidence" value="ECO:0007669"/>
    <property type="project" value="UniProtKB-EC"/>
</dbReference>
<dbReference type="Pfam" id="PF01715">
    <property type="entry name" value="IPPT"/>
    <property type="match status" value="1"/>
</dbReference>
<organism evidence="14 15">
    <name type="scientific">Clostridium aestuarii</name>
    <dbReference type="NCBI Taxonomy" id="338193"/>
    <lineage>
        <taxon>Bacteria</taxon>
        <taxon>Bacillati</taxon>
        <taxon>Bacillota</taxon>
        <taxon>Clostridia</taxon>
        <taxon>Eubacteriales</taxon>
        <taxon>Clostridiaceae</taxon>
        <taxon>Clostridium</taxon>
    </lineage>
</organism>
<feature type="site" description="Interaction with substrate tRNA" evidence="10">
    <location>
        <position position="124"/>
    </location>
</feature>
<evidence type="ECO:0000256" key="13">
    <source>
        <dbReference type="RuleBase" id="RU003785"/>
    </source>
</evidence>
<feature type="region of interest" description="Interaction with substrate tRNA" evidence="10">
    <location>
        <begin position="35"/>
        <end position="38"/>
    </location>
</feature>
<name>A0ABT4CY34_9CLOT</name>
<dbReference type="PANTHER" id="PTHR11088:SF60">
    <property type="entry name" value="TRNA DIMETHYLALLYLTRANSFERASE"/>
    <property type="match status" value="1"/>
</dbReference>
<comment type="similarity">
    <text evidence="3 10 13">Belongs to the IPP transferase family.</text>
</comment>
<comment type="caution">
    <text evidence="10">Lacks conserved residue(s) required for the propagation of feature annotation.</text>
</comment>
<comment type="catalytic activity">
    <reaction evidence="9 10 11">
        <text>adenosine(37) in tRNA + dimethylallyl diphosphate = N(6)-dimethylallyladenosine(37) in tRNA + diphosphate</text>
        <dbReference type="Rhea" id="RHEA:26482"/>
        <dbReference type="Rhea" id="RHEA-COMP:10162"/>
        <dbReference type="Rhea" id="RHEA-COMP:10375"/>
        <dbReference type="ChEBI" id="CHEBI:33019"/>
        <dbReference type="ChEBI" id="CHEBI:57623"/>
        <dbReference type="ChEBI" id="CHEBI:74411"/>
        <dbReference type="ChEBI" id="CHEBI:74415"/>
        <dbReference type="EC" id="2.5.1.75"/>
    </reaction>
</comment>
<dbReference type="PANTHER" id="PTHR11088">
    <property type="entry name" value="TRNA DIMETHYLALLYLTRANSFERASE"/>
    <property type="match status" value="1"/>
</dbReference>
<keyword evidence="15" id="KW-1185">Reference proteome</keyword>
<evidence type="ECO:0000256" key="12">
    <source>
        <dbReference type="RuleBase" id="RU003784"/>
    </source>
</evidence>
<evidence type="ECO:0000256" key="5">
    <source>
        <dbReference type="ARBA" id="ARBA00022694"/>
    </source>
</evidence>
<evidence type="ECO:0000256" key="8">
    <source>
        <dbReference type="ARBA" id="ARBA00022842"/>
    </source>
</evidence>
<dbReference type="Gene3D" id="1.10.20.140">
    <property type="match status" value="1"/>
</dbReference>
<evidence type="ECO:0000256" key="6">
    <source>
        <dbReference type="ARBA" id="ARBA00022741"/>
    </source>
</evidence>
<keyword evidence="7 10" id="KW-0067">ATP-binding</keyword>
<evidence type="ECO:0000313" key="15">
    <source>
        <dbReference type="Proteomes" id="UP001078443"/>
    </source>
</evidence>
<dbReference type="Gene3D" id="3.40.50.300">
    <property type="entry name" value="P-loop containing nucleotide triphosphate hydrolases"/>
    <property type="match status" value="1"/>
</dbReference>
<dbReference type="EMBL" id="JAPQER010000002">
    <property type="protein sequence ID" value="MCY6483906.1"/>
    <property type="molecule type" value="Genomic_DNA"/>
</dbReference>
<evidence type="ECO:0000256" key="10">
    <source>
        <dbReference type="HAMAP-Rule" id="MF_00185"/>
    </source>
</evidence>
<sequence length="312" mass="36355">MKKNLFILAGPTAVGKTEISIKLAQKLNGEIISADSMQIYKHMDIGSAKIREDEKQGISHYVIDFVDPHQEFSVVDFKNEATKAIDKICTKNKLPMIVGGTGFYIDSLIFNYDYANSHKDDSYREYLKSLAVENGREYIHGLLRDIDQESFEKLYPNDLKRVIRALEVYKLTGKTISEYNAEQDIYNIPYNVYYFVLNIDRAKLYERINKRVDIMMENGLINEVIKLKEMGCTSDMQSMKGIGYKEILYYLDGKITLDEAVEMIKKGSRNYAKRQLTWFRKDKRVIWIDKDKYKNDDEIINMIFNKVNTLNG</sequence>
<dbReference type="InterPro" id="IPR039657">
    <property type="entry name" value="Dimethylallyltransferase"/>
</dbReference>
<dbReference type="Proteomes" id="UP001078443">
    <property type="component" value="Unassembled WGS sequence"/>
</dbReference>
<feature type="site" description="Interaction with substrate tRNA" evidence="10">
    <location>
        <position position="101"/>
    </location>
</feature>
<dbReference type="NCBIfam" id="TIGR00174">
    <property type="entry name" value="miaA"/>
    <property type="match status" value="1"/>
</dbReference>
<keyword evidence="4 10" id="KW-0808">Transferase</keyword>
<comment type="function">
    <text evidence="2 10 12">Catalyzes the transfer of a dimethylallyl group onto the adenine at position 37 in tRNAs that read codons beginning with uridine, leading to the formation of N6-(dimethylallyl)adenosine (i(6)A).</text>
</comment>
<evidence type="ECO:0000256" key="1">
    <source>
        <dbReference type="ARBA" id="ARBA00001946"/>
    </source>
</evidence>
<keyword evidence="5 10" id="KW-0819">tRNA processing</keyword>
<evidence type="ECO:0000256" key="9">
    <source>
        <dbReference type="ARBA" id="ARBA00049563"/>
    </source>
</evidence>
<gene>
    <name evidence="10 14" type="primary">miaA</name>
    <name evidence="14" type="ORF">OW763_06035</name>
</gene>
<comment type="caution">
    <text evidence="14">The sequence shown here is derived from an EMBL/GenBank/DDBJ whole genome shotgun (WGS) entry which is preliminary data.</text>
</comment>
<proteinExistence type="inferred from homology"/>
<reference evidence="14" key="1">
    <citation type="submission" date="2022-12" db="EMBL/GenBank/DDBJ databases">
        <authorList>
            <person name="Wang J."/>
        </authorList>
    </citation>
    <scope>NUCLEOTIDE SEQUENCE</scope>
    <source>
        <strain evidence="14">HY-45-18</strain>
    </source>
</reference>
<accession>A0ABT4CY34</accession>
<dbReference type="InterPro" id="IPR018022">
    <property type="entry name" value="IPT"/>
</dbReference>
<dbReference type="HAMAP" id="MF_00185">
    <property type="entry name" value="IPP_trans"/>
    <property type="match status" value="1"/>
</dbReference>
<evidence type="ECO:0000313" key="14">
    <source>
        <dbReference type="EMBL" id="MCY6483906.1"/>
    </source>
</evidence>
<comment type="cofactor">
    <cofactor evidence="1 10">
        <name>Mg(2+)</name>
        <dbReference type="ChEBI" id="CHEBI:18420"/>
    </cofactor>
</comment>
<feature type="binding site" evidence="10">
    <location>
        <begin position="12"/>
        <end position="17"/>
    </location>
    <ligand>
        <name>substrate</name>
    </ligand>
</feature>
<evidence type="ECO:0000256" key="11">
    <source>
        <dbReference type="RuleBase" id="RU003783"/>
    </source>
</evidence>
<feature type="binding site" evidence="10">
    <location>
        <begin position="10"/>
        <end position="17"/>
    </location>
    <ligand>
        <name>ATP</name>
        <dbReference type="ChEBI" id="CHEBI:30616"/>
    </ligand>
</feature>
<evidence type="ECO:0000256" key="2">
    <source>
        <dbReference type="ARBA" id="ARBA00003213"/>
    </source>
</evidence>
<protein>
    <recommendedName>
        <fullName evidence="10">tRNA dimethylallyltransferase</fullName>
        <ecNumber evidence="10">2.5.1.75</ecNumber>
    </recommendedName>
    <alternativeName>
        <fullName evidence="10">Dimethylallyl diphosphate:tRNA dimethylallyltransferase</fullName>
        <shortName evidence="10">DMAPP:tRNA dimethylallyltransferase</shortName>
        <shortName evidence="10">DMATase</shortName>
    </alternativeName>
    <alternativeName>
        <fullName evidence="10">Isopentenyl-diphosphate:tRNA isopentenyltransferase</fullName>
        <shortName evidence="10">IPP transferase</shortName>
        <shortName evidence="10">IPPT</shortName>
        <shortName evidence="10">IPTase</shortName>
    </alternativeName>
</protein>
<dbReference type="EC" id="2.5.1.75" evidence="10"/>
<evidence type="ECO:0000256" key="4">
    <source>
        <dbReference type="ARBA" id="ARBA00022679"/>
    </source>
</evidence>
<comment type="subunit">
    <text evidence="10">Monomer.</text>
</comment>
<dbReference type="SUPFAM" id="SSF52540">
    <property type="entry name" value="P-loop containing nucleoside triphosphate hydrolases"/>
    <property type="match status" value="2"/>
</dbReference>